<gene>
    <name evidence="1" type="ORF">EHP00_467</name>
</gene>
<dbReference type="VEuPathDB" id="MicrosporidiaDB:EHP00_467"/>
<dbReference type="EMBL" id="MNPJ01000003">
    <property type="protein sequence ID" value="OQS55701.1"/>
    <property type="molecule type" value="Genomic_DNA"/>
</dbReference>
<proteinExistence type="predicted"/>
<dbReference type="OrthoDB" id="2191508at2759"/>
<keyword evidence="2" id="KW-1185">Reference proteome</keyword>
<accession>A0A1W0E8Z5</accession>
<protein>
    <submittedName>
        <fullName evidence="1">Uncharacterized protein</fullName>
    </submittedName>
</protein>
<reference evidence="1 2" key="1">
    <citation type="journal article" date="2017" name="Environ. Microbiol.">
        <title>Decay of the glycolytic pathway and adaptation to intranuclear parasitism within Enterocytozoonidae microsporidia.</title>
        <authorList>
            <person name="Wiredu Boakye D."/>
            <person name="Jaroenlak P."/>
            <person name="Prachumwat A."/>
            <person name="Williams T.A."/>
            <person name="Bateman K.S."/>
            <person name="Itsathitphaisarn O."/>
            <person name="Sritunyalucksana K."/>
            <person name="Paszkiewicz K.H."/>
            <person name="Moore K.A."/>
            <person name="Stentiford G.D."/>
            <person name="Williams B.A."/>
        </authorList>
    </citation>
    <scope>NUCLEOTIDE SEQUENCE [LARGE SCALE GENOMIC DNA]</scope>
    <source>
        <strain evidence="1 2">TH1</strain>
    </source>
</reference>
<dbReference type="Proteomes" id="UP000192758">
    <property type="component" value="Unassembled WGS sequence"/>
</dbReference>
<organism evidence="1 2">
    <name type="scientific">Ecytonucleospora hepatopenaei</name>
    <dbReference type="NCBI Taxonomy" id="646526"/>
    <lineage>
        <taxon>Eukaryota</taxon>
        <taxon>Fungi</taxon>
        <taxon>Fungi incertae sedis</taxon>
        <taxon>Microsporidia</taxon>
        <taxon>Enterocytozoonidae</taxon>
        <taxon>Ecytonucleospora</taxon>
    </lineage>
</organism>
<name>A0A1W0E8Z5_9MICR</name>
<evidence type="ECO:0000313" key="2">
    <source>
        <dbReference type="Proteomes" id="UP000192758"/>
    </source>
</evidence>
<comment type="caution">
    <text evidence="1">The sequence shown here is derived from an EMBL/GenBank/DDBJ whole genome shotgun (WGS) entry which is preliminary data.</text>
</comment>
<sequence length="77" mass="9281">MLVPPQLGSKERKEHDINILRMFFVVCENHNISEDEDIQKSFFHLVKWAGKSNFLEEYLMFESFVQKYVEKKKSQQI</sequence>
<evidence type="ECO:0000313" key="1">
    <source>
        <dbReference type="EMBL" id="OQS55701.1"/>
    </source>
</evidence>
<dbReference type="AlphaFoldDB" id="A0A1W0E8Z5"/>